<name>A0AAV0UZL7_HYABA</name>
<dbReference type="Proteomes" id="UP001162031">
    <property type="component" value="Unassembled WGS sequence"/>
</dbReference>
<evidence type="ECO:0000313" key="1">
    <source>
        <dbReference type="EMBL" id="CAI5741438.1"/>
    </source>
</evidence>
<dbReference type="AlphaFoldDB" id="A0AAV0UZL7"/>
<organism evidence="1 2">
    <name type="scientific">Hyaloperonospora brassicae</name>
    <name type="common">Brassica downy mildew</name>
    <name type="synonym">Peronospora brassicae</name>
    <dbReference type="NCBI Taxonomy" id="162125"/>
    <lineage>
        <taxon>Eukaryota</taxon>
        <taxon>Sar</taxon>
        <taxon>Stramenopiles</taxon>
        <taxon>Oomycota</taxon>
        <taxon>Peronosporomycetes</taxon>
        <taxon>Peronosporales</taxon>
        <taxon>Peronosporaceae</taxon>
        <taxon>Hyaloperonospora</taxon>
    </lineage>
</organism>
<proteinExistence type="predicted"/>
<accession>A0AAV0UZL7</accession>
<evidence type="ECO:0000313" key="2">
    <source>
        <dbReference type="Proteomes" id="UP001162031"/>
    </source>
</evidence>
<gene>
    <name evidence="1" type="ORF">HBR001_LOCUS8486</name>
</gene>
<sequence length="278" mass="30220">MPAVCEGLVAKLDELMDFLRFAKLPSGHFRGVVTFQFRSSAEATSAFACVRTIDMRRGLEVDNTTLHPQDPFVPEVAVVHVSLADFLFMYSGDATATEIAGMVMSGRVSVPWSSYGKLRAFAECFDFSSEKWDAYYADLKTRGLEVETRQCSQSCCKQSTKEDIEADWLLVSDATTTSGGGDWELVSGLQCLNMPPKRKLEAMDKAYAFTSLEEWLAKLWSGCGAGLGASRPAQSLASNVRGAGLGASRPAQSLASNVRHSMSDFKSMAGKLFVSLEA</sequence>
<keyword evidence="2" id="KW-1185">Reference proteome</keyword>
<comment type="caution">
    <text evidence="1">The sequence shown here is derived from an EMBL/GenBank/DDBJ whole genome shotgun (WGS) entry which is preliminary data.</text>
</comment>
<reference evidence="1" key="1">
    <citation type="submission" date="2022-12" db="EMBL/GenBank/DDBJ databases">
        <authorList>
            <person name="Webb A."/>
        </authorList>
    </citation>
    <scope>NUCLEOTIDE SEQUENCE</scope>
    <source>
        <strain evidence="1">Hp1</strain>
    </source>
</reference>
<dbReference type="EMBL" id="CANTFL010001450">
    <property type="protein sequence ID" value="CAI5741438.1"/>
    <property type="molecule type" value="Genomic_DNA"/>
</dbReference>
<protein>
    <submittedName>
        <fullName evidence="1">Uncharacterized protein</fullName>
    </submittedName>
</protein>